<keyword evidence="3" id="KW-1185">Reference proteome</keyword>
<reference evidence="2 3" key="1">
    <citation type="journal article" date="2023" name="G3 (Bethesda)">
        <title>A chromosome-length genome assembly and annotation of blackberry (Rubus argutus, cv. 'Hillquist').</title>
        <authorList>
            <person name="Bruna T."/>
            <person name="Aryal R."/>
            <person name="Dudchenko O."/>
            <person name="Sargent D.J."/>
            <person name="Mead D."/>
            <person name="Buti M."/>
            <person name="Cavallini A."/>
            <person name="Hytonen T."/>
            <person name="Andres J."/>
            <person name="Pham M."/>
            <person name="Weisz D."/>
            <person name="Mascagni F."/>
            <person name="Usai G."/>
            <person name="Natali L."/>
            <person name="Bassil N."/>
            <person name="Fernandez G.E."/>
            <person name="Lomsadze A."/>
            <person name="Armour M."/>
            <person name="Olukolu B."/>
            <person name="Poorten T."/>
            <person name="Britton C."/>
            <person name="Davik J."/>
            <person name="Ashrafi H."/>
            <person name="Aiden E.L."/>
            <person name="Borodovsky M."/>
            <person name="Worthington M."/>
        </authorList>
    </citation>
    <scope>NUCLEOTIDE SEQUENCE [LARGE SCALE GENOMIC DNA]</scope>
    <source>
        <strain evidence="2">PI 553951</strain>
    </source>
</reference>
<dbReference type="EMBL" id="JBEDUW010000005">
    <property type="protein sequence ID" value="KAK9929651.1"/>
    <property type="molecule type" value="Genomic_DNA"/>
</dbReference>
<dbReference type="Proteomes" id="UP001457282">
    <property type="component" value="Unassembled WGS sequence"/>
</dbReference>
<dbReference type="InterPro" id="IPR050796">
    <property type="entry name" value="SCF_F-box_component"/>
</dbReference>
<feature type="domain" description="F-box" evidence="1">
    <location>
        <begin position="41"/>
        <end position="81"/>
    </location>
</feature>
<gene>
    <name evidence="2" type="ORF">M0R45_026743</name>
</gene>
<evidence type="ECO:0000313" key="3">
    <source>
        <dbReference type="Proteomes" id="UP001457282"/>
    </source>
</evidence>
<dbReference type="Pfam" id="PF00646">
    <property type="entry name" value="F-box"/>
    <property type="match status" value="1"/>
</dbReference>
<evidence type="ECO:0000313" key="2">
    <source>
        <dbReference type="EMBL" id="KAK9929651.1"/>
    </source>
</evidence>
<evidence type="ECO:0000259" key="1">
    <source>
        <dbReference type="SMART" id="SM00256"/>
    </source>
</evidence>
<dbReference type="AlphaFoldDB" id="A0AAW1X0W3"/>
<dbReference type="SUPFAM" id="SSF81383">
    <property type="entry name" value="F-box domain"/>
    <property type="match status" value="1"/>
</dbReference>
<name>A0AAW1X0W3_RUBAR</name>
<organism evidence="2 3">
    <name type="scientific">Rubus argutus</name>
    <name type="common">Southern blackberry</name>
    <dbReference type="NCBI Taxonomy" id="59490"/>
    <lineage>
        <taxon>Eukaryota</taxon>
        <taxon>Viridiplantae</taxon>
        <taxon>Streptophyta</taxon>
        <taxon>Embryophyta</taxon>
        <taxon>Tracheophyta</taxon>
        <taxon>Spermatophyta</taxon>
        <taxon>Magnoliopsida</taxon>
        <taxon>eudicotyledons</taxon>
        <taxon>Gunneridae</taxon>
        <taxon>Pentapetalae</taxon>
        <taxon>rosids</taxon>
        <taxon>fabids</taxon>
        <taxon>Rosales</taxon>
        <taxon>Rosaceae</taxon>
        <taxon>Rosoideae</taxon>
        <taxon>Rosoideae incertae sedis</taxon>
        <taxon>Rubus</taxon>
    </lineage>
</organism>
<proteinExistence type="predicted"/>
<dbReference type="PANTHER" id="PTHR31672">
    <property type="entry name" value="BNACNNG10540D PROTEIN"/>
    <property type="match status" value="1"/>
</dbReference>
<dbReference type="PANTHER" id="PTHR31672:SF11">
    <property type="entry name" value="F-BOX PROTEIN CPR1-LIKE ISOFORM X2"/>
    <property type="match status" value="1"/>
</dbReference>
<comment type="caution">
    <text evidence="2">The sequence shown here is derived from an EMBL/GenBank/DDBJ whole genome shotgun (WGS) entry which is preliminary data.</text>
</comment>
<dbReference type="InterPro" id="IPR001810">
    <property type="entry name" value="F-box_dom"/>
</dbReference>
<accession>A0AAW1X0W3</accession>
<dbReference type="SMART" id="SM00256">
    <property type="entry name" value="FBOX"/>
    <property type="match status" value="1"/>
</dbReference>
<dbReference type="Gene3D" id="1.20.1280.50">
    <property type="match status" value="1"/>
</dbReference>
<protein>
    <recommendedName>
        <fullName evidence="1">F-box domain-containing protein</fullName>
    </recommendedName>
</protein>
<sequence>MMAKSIGSKKGDLLRLVEERSLIKKIEEEKKRQQEQLVPYLPKDCISSILVRLPIESLQRSSFVCKPWCSIIKSPKFIDAHLHRSESVLIFLSPITKERSYSFSMASVPEENPNTVSVEAKLLQPNWRTYSLESCYQEADCTSYWMSWGFVSCEILSLRKKAWREVDGPAFGLFGWFGYAPVSAIGALHWIPEFDRSDYIVSMEINEEKFHQIPLPKSCRTHDRIVAMGDALGFVIHEDINHIDVWILKGFCGEVWTKNHSITVGTIIDMTPLFSLRIKGDIIFKRDEDGSLYAYDFQHQEMTKVEMVKECIPKFSSTYLPHVNSLVSWMDASPDIHD</sequence>
<dbReference type="InterPro" id="IPR036047">
    <property type="entry name" value="F-box-like_dom_sf"/>
</dbReference>